<evidence type="ECO:0000256" key="2">
    <source>
        <dbReference type="SAM" id="Phobius"/>
    </source>
</evidence>
<sequence length="414" mass="47575">MLFRISLFTVLFSVMSLGVSAQEIQSDYQIQQEFKDQYEEYEQQLRQASSPAQVDSMVTSIKQFDQKYSEHAELLNKALYPDTYQQKMEELKKSALKGRKQLATIKDLNANLQNLQGKLASYEKNITDLNRRTDSLKTVLNKSSANERQLSRTLQQYKNNLEKRDKLLLSFIDSMTAAQKRLNAAVADSIMESPAKKKRINTGENALEMMANVSDQHLDILQTQAANLEVNDYMRMAEVQYKFEQMWSQLGDQITDVYEGENADQLANKVDENIQRWDEVLQAQMFSSLNSYFQQKDIAVSDFETPTGFYKSLSGYLNNHIAQTKKDPSEELYQQYKAFEQFWDKLKLEWSDTIVASGILTNAEMQTINGKVTQWAELNQDRANNNLLVYLLGGSVLLAVALGVMLVREKKTKQ</sequence>
<keyword evidence="2" id="KW-0472">Membrane</keyword>
<feature type="coiled-coil region" evidence="1">
    <location>
        <begin position="105"/>
        <end position="160"/>
    </location>
</feature>
<dbReference type="Proteomes" id="UP000324595">
    <property type="component" value="Unassembled WGS sequence"/>
</dbReference>
<feature type="chain" id="PRO_5023039857" evidence="3">
    <location>
        <begin position="22"/>
        <end position="414"/>
    </location>
</feature>
<dbReference type="EMBL" id="VNHY01000001">
    <property type="protein sequence ID" value="TYP95235.1"/>
    <property type="molecule type" value="Genomic_DNA"/>
</dbReference>
<dbReference type="OrthoDB" id="1523972at2"/>
<keyword evidence="3" id="KW-0732">Signal</keyword>
<keyword evidence="2" id="KW-0812">Transmembrane</keyword>
<evidence type="ECO:0000313" key="4">
    <source>
        <dbReference type="EMBL" id="TYP95235.1"/>
    </source>
</evidence>
<gene>
    <name evidence="4" type="ORF">LX73_0532</name>
</gene>
<evidence type="ECO:0000313" key="5">
    <source>
        <dbReference type="Proteomes" id="UP000324595"/>
    </source>
</evidence>
<keyword evidence="5" id="KW-1185">Reference proteome</keyword>
<evidence type="ECO:0000256" key="1">
    <source>
        <dbReference type="SAM" id="Coils"/>
    </source>
</evidence>
<feature type="transmembrane region" description="Helical" evidence="2">
    <location>
        <begin position="387"/>
        <end position="407"/>
    </location>
</feature>
<name>A0A5D3YM55_9BACT</name>
<protein>
    <submittedName>
        <fullName evidence="4">Uncharacterized protein</fullName>
    </submittedName>
</protein>
<organism evidence="4 5">
    <name type="scientific">Fodinibius salinus</name>
    <dbReference type="NCBI Taxonomy" id="860790"/>
    <lineage>
        <taxon>Bacteria</taxon>
        <taxon>Pseudomonadati</taxon>
        <taxon>Balneolota</taxon>
        <taxon>Balneolia</taxon>
        <taxon>Balneolales</taxon>
        <taxon>Balneolaceae</taxon>
        <taxon>Fodinibius</taxon>
    </lineage>
</organism>
<reference evidence="4 5" key="1">
    <citation type="submission" date="2019-07" db="EMBL/GenBank/DDBJ databases">
        <title>Genomic Encyclopedia of Archaeal and Bacterial Type Strains, Phase II (KMG-II): from individual species to whole genera.</title>
        <authorList>
            <person name="Goeker M."/>
        </authorList>
    </citation>
    <scope>NUCLEOTIDE SEQUENCE [LARGE SCALE GENOMIC DNA]</scope>
    <source>
        <strain evidence="4 5">DSM 21935</strain>
    </source>
</reference>
<evidence type="ECO:0000256" key="3">
    <source>
        <dbReference type="SAM" id="SignalP"/>
    </source>
</evidence>
<dbReference type="AlphaFoldDB" id="A0A5D3YM55"/>
<dbReference type="RefSeq" id="WP_148897914.1">
    <property type="nucleotide sequence ID" value="NZ_VNHY01000001.1"/>
</dbReference>
<keyword evidence="2" id="KW-1133">Transmembrane helix</keyword>
<accession>A0A5D3YM55</accession>
<feature type="signal peptide" evidence="3">
    <location>
        <begin position="1"/>
        <end position="21"/>
    </location>
</feature>
<comment type="caution">
    <text evidence="4">The sequence shown here is derived from an EMBL/GenBank/DDBJ whole genome shotgun (WGS) entry which is preliminary data.</text>
</comment>
<proteinExistence type="predicted"/>
<keyword evidence="1" id="KW-0175">Coiled coil</keyword>